<comment type="function">
    <text evidence="10">CRISPR (clustered regularly interspaced short palindromic repeat), is an adaptive immune system that provides protection against mobile genetic elements (viruses, transposable elements and conjugative plasmids). CRISPR clusters contain spacers, sequences complementary to antecedent mobile elements, and target invading nucleic acids. CRISPR clusters are transcribed and processed into CRISPR RNA (crRNA). Acts as a dsDNA endonuclease. Involved in the integration of spacer DNA into the CRISPR cassette.</text>
</comment>
<dbReference type="NCBIfam" id="TIGR03639">
    <property type="entry name" value="cas1_NMENI"/>
    <property type="match status" value="1"/>
</dbReference>
<name>A0A1F6GB16_9PROT</name>
<keyword evidence="1 10" id="KW-0540">Nuclease</keyword>
<dbReference type="GO" id="GO:0046872">
    <property type="term" value="F:metal ion binding"/>
    <property type="evidence" value="ECO:0007669"/>
    <property type="project" value="UniProtKB-UniRule"/>
</dbReference>
<evidence type="ECO:0000256" key="5">
    <source>
        <dbReference type="ARBA" id="ARBA00022842"/>
    </source>
</evidence>
<feature type="binding site" evidence="10">
    <location>
        <position position="147"/>
    </location>
    <ligand>
        <name>Mn(2+)</name>
        <dbReference type="ChEBI" id="CHEBI:29035"/>
    </ligand>
</feature>
<dbReference type="Gene3D" id="1.20.120.920">
    <property type="entry name" value="CRISPR-associated endonuclease Cas1, C-terminal domain"/>
    <property type="match status" value="1"/>
</dbReference>
<dbReference type="PANTHER" id="PTHR34353:SF2">
    <property type="entry name" value="CRISPR-ASSOCIATED ENDONUCLEASE CAS1 1"/>
    <property type="match status" value="1"/>
</dbReference>
<evidence type="ECO:0000256" key="2">
    <source>
        <dbReference type="ARBA" id="ARBA00022723"/>
    </source>
</evidence>
<dbReference type="GO" id="GO:0003677">
    <property type="term" value="F:DNA binding"/>
    <property type="evidence" value="ECO:0007669"/>
    <property type="project" value="UniProtKB-KW"/>
</dbReference>
<evidence type="ECO:0000256" key="1">
    <source>
        <dbReference type="ARBA" id="ARBA00022722"/>
    </source>
</evidence>
<evidence type="ECO:0000256" key="6">
    <source>
        <dbReference type="ARBA" id="ARBA00023118"/>
    </source>
</evidence>
<organism evidence="11 12">
    <name type="scientific">Candidatus Lambdaproteobacteria bacterium RIFOXYD2_FULL_50_16</name>
    <dbReference type="NCBI Taxonomy" id="1817772"/>
    <lineage>
        <taxon>Bacteria</taxon>
        <taxon>Pseudomonadati</taxon>
        <taxon>Pseudomonadota</taxon>
        <taxon>Candidatus Lambdaproteobacteria</taxon>
    </lineage>
</organism>
<evidence type="ECO:0000313" key="11">
    <source>
        <dbReference type="EMBL" id="OGG95308.1"/>
    </source>
</evidence>
<dbReference type="GO" id="GO:0043571">
    <property type="term" value="P:maintenance of CRISPR repeat elements"/>
    <property type="evidence" value="ECO:0007669"/>
    <property type="project" value="UniProtKB-UniRule"/>
</dbReference>
<keyword evidence="3 10" id="KW-0255">Endonuclease</keyword>
<keyword evidence="7 10" id="KW-0238">DNA-binding</keyword>
<gene>
    <name evidence="10" type="primary">cas1</name>
    <name evidence="11" type="ORF">A2527_09985</name>
</gene>
<keyword evidence="4 10" id="KW-0378">Hydrolase</keyword>
<feature type="binding site" evidence="10">
    <location>
        <position position="219"/>
    </location>
    <ligand>
        <name>Mn(2+)</name>
        <dbReference type="ChEBI" id="CHEBI:29035"/>
    </ligand>
</feature>
<reference evidence="11 12" key="1">
    <citation type="journal article" date="2016" name="Nat. Commun.">
        <title>Thousands of microbial genomes shed light on interconnected biogeochemical processes in an aquifer system.</title>
        <authorList>
            <person name="Anantharaman K."/>
            <person name="Brown C.T."/>
            <person name="Hug L.A."/>
            <person name="Sharon I."/>
            <person name="Castelle C.J."/>
            <person name="Probst A.J."/>
            <person name="Thomas B.C."/>
            <person name="Singh A."/>
            <person name="Wilkins M.J."/>
            <person name="Karaoz U."/>
            <person name="Brodie E.L."/>
            <person name="Williams K.H."/>
            <person name="Hubbard S.S."/>
            <person name="Banfield J.F."/>
        </authorList>
    </citation>
    <scope>NUCLEOTIDE SEQUENCE [LARGE SCALE GENOMIC DNA]</scope>
</reference>
<protein>
    <recommendedName>
        <fullName evidence="10">CRISPR-associated endonuclease Cas1</fullName>
        <ecNumber evidence="10">3.1.-.-</ecNumber>
    </recommendedName>
</protein>
<sequence length="303" mass="33613">MNKRIIEIGHAASLGVWHRQLRIQRPEMDEVTAPLEDLGVLVLDHPAIHLSFALLRECAKENIALIVNDEHHLPVGILSPLAGHSLHAQSLHAQVALKAPQGKRLWQAIVKAKIREQAKALALVSAHPINEVEYVKKVVSGDPSNIEAQFAKLYWPKMMGSGFRRGGHQGGVNACLDYGYALLRSLCARALCATGLHPALGLHHRNQYDAHALADDLMEPLRPLADLEAFKIRVEKESEDFELDQLVRHRLLGLLTGTCLLNGAQMPIFVGVERYAASLKQVIMGETKTLEIPEFVRHQSENL</sequence>
<dbReference type="Proteomes" id="UP000178449">
    <property type="component" value="Unassembled WGS sequence"/>
</dbReference>
<dbReference type="GO" id="GO:0016787">
    <property type="term" value="F:hydrolase activity"/>
    <property type="evidence" value="ECO:0007669"/>
    <property type="project" value="UniProtKB-KW"/>
</dbReference>
<evidence type="ECO:0000256" key="9">
    <source>
        <dbReference type="ARBA" id="ARBA00038592"/>
    </source>
</evidence>
<comment type="caution">
    <text evidence="11">The sequence shown here is derived from an EMBL/GenBank/DDBJ whole genome shotgun (WGS) entry which is preliminary data.</text>
</comment>
<dbReference type="AlphaFoldDB" id="A0A1F6GB16"/>
<dbReference type="InterPro" id="IPR050646">
    <property type="entry name" value="Cas1"/>
</dbReference>
<dbReference type="STRING" id="1817772.A2527_09985"/>
<keyword evidence="8 10" id="KW-0464">Manganese</keyword>
<keyword evidence="5 10" id="KW-0460">Magnesium</keyword>
<evidence type="ECO:0000256" key="8">
    <source>
        <dbReference type="ARBA" id="ARBA00023211"/>
    </source>
</evidence>
<feature type="binding site" evidence="10">
    <location>
        <position position="204"/>
    </location>
    <ligand>
        <name>Mn(2+)</name>
        <dbReference type="ChEBI" id="CHEBI:29035"/>
    </ligand>
</feature>
<dbReference type="HAMAP" id="MF_01470">
    <property type="entry name" value="Cas1"/>
    <property type="match status" value="1"/>
</dbReference>
<dbReference type="PANTHER" id="PTHR34353">
    <property type="entry name" value="CRISPR-ASSOCIATED ENDONUCLEASE CAS1 1"/>
    <property type="match status" value="1"/>
</dbReference>
<evidence type="ECO:0000256" key="3">
    <source>
        <dbReference type="ARBA" id="ARBA00022759"/>
    </source>
</evidence>
<dbReference type="InterPro" id="IPR042206">
    <property type="entry name" value="CRISPR-assoc_Cas1_C"/>
</dbReference>
<proteinExistence type="inferred from homology"/>
<keyword evidence="2 10" id="KW-0479">Metal-binding</keyword>
<dbReference type="EMBL" id="MFNE01000025">
    <property type="protein sequence ID" value="OGG95308.1"/>
    <property type="molecule type" value="Genomic_DNA"/>
</dbReference>
<evidence type="ECO:0000256" key="4">
    <source>
        <dbReference type="ARBA" id="ARBA00022801"/>
    </source>
</evidence>
<dbReference type="InterPro" id="IPR002729">
    <property type="entry name" value="CRISPR-assoc_Cas1"/>
</dbReference>
<evidence type="ECO:0000256" key="10">
    <source>
        <dbReference type="HAMAP-Rule" id="MF_01470"/>
    </source>
</evidence>
<dbReference type="GO" id="GO:0004520">
    <property type="term" value="F:DNA endonuclease activity"/>
    <property type="evidence" value="ECO:0007669"/>
    <property type="project" value="InterPro"/>
</dbReference>
<dbReference type="InterPro" id="IPR019855">
    <property type="entry name" value="CRISPR-assoc_Cas1_NMENI"/>
</dbReference>
<accession>A0A1F6GB16</accession>
<comment type="cofactor">
    <cofactor evidence="10">
        <name>Mg(2+)</name>
        <dbReference type="ChEBI" id="CHEBI:18420"/>
    </cofactor>
    <cofactor evidence="10">
        <name>Mn(2+)</name>
        <dbReference type="ChEBI" id="CHEBI:29035"/>
    </cofactor>
</comment>
<evidence type="ECO:0000313" key="12">
    <source>
        <dbReference type="Proteomes" id="UP000178449"/>
    </source>
</evidence>
<evidence type="ECO:0000256" key="7">
    <source>
        <dbReference type="ARBA" id="ARBA00023125"/>
    </source>
</evidence>
<keyword evidence="6 10" id="KW-0051">Antiviral defense</keyword>
<comment type="similarity">
    <text evidence="10">Belongs to the CRISPR-associated endonuclease Cas1 family.</text>
</comment>
<dbReference type="EC" id="3.1.-.-" evidence="10"/>
<dbReference type="GO" id="GO:0051607">
    <property type="term" value="P:defense response to virus"/>
    <property type="evidence" value="ECO:0007669"/>
    <property type="project" value="UniProtKB-UniRule"/>
</dbReference>
<comment type="subunit">
    <text evidence="9 10">Homodimer, forms a heterotetramer with a Cas2 homodimer.</text>
</comment>
<dbReference type="Pfam" id="PF01867">
    <property type="entry name" value="Cas_Cas1"/>
    <property type="match status" value="1"/>
</dbReference>